<protein>
    <submittedName>
        <fullName evidence="1">Uncharacterized protein</fullName>
    </submittedName>
</protein>
<reference evidence="1 2" key="1">
    <citation type="journal article" date="2024" name="G3 (Bethesda)">
        <title>Genome assembly of Hibiscus sabdariffa L. provides insights into metabolisms of medicinal natural products.</title>
        <authorList>
            <person name="Kim T."/>
        </authorList>
    </citation>
    <scope>NUCLEOTIDE SEQUENCE [LARGE SCALE GENOMIC DNA]</scope>
    <source>
        <strain evidence="1">TK-2024</strain>
        <tissue evidence="1">Old leaves</tissue>
    </source>
</reference>
<name>A0ABR2F572_9ROSI</name>
<dbReference type="Proteomes" id="UP001472677">
    <property type="component" value="Unassembled WGS sequence"/>
</dbReference>
<comment type="caution">
    <text evidence="1">The sequence shown here is derived from an EMBL/GenBank/DDBJ whole genome shotgun (WGS) entry which is preliminary data.</text>
</comment>
<evidence type="ECO:0000313" key="1">
    <source>
        <dbReference type="EMBL" id="KAK8572163.1"/>
    </source>
</evidence>
<evidence type="ECO:0000313" key="2">
    <source>
        <dbReference type="Proteomes" id="UP001472677"/>
    </source>
</evidence>
<accession>A0ABR2F572</accession>
<proteinExistence type="predicted"/>
<gene>
    <name evidence="1" type="ORF">V6N12_028224</name>
</gene>
<keyword evidence="2" id="KW-1185">Reference proteome</keyword>
<dbReference type="EMBL" id="JBBPBM010000008">
    <property type="protein sequence ID" value="KAK8572163.1"/>
    <property type="molecule type" value="Genomic_DNA"/>
</dbReference>
<sequence>MEELRSAMEEHMGLMADLVQKLSSELRSGIRPAYDNFVGFFHAIDWKVRLLSFPSLCFFYFLIGSREIRGTMVDFLTGIPSCLVDNNNLLQEEYQLPDVSVPSRITILIRVDFLIGALVGASSHYRHPHLDKHSVLHVLPNSPLEKSRTQTPCKAFPQQAGLKLPGAALLPSPSSIACAFINCKKEN</sequence>
<organism evidence="1 2">
    <name type="scientific">Hibiscus sabdariffa</name>
    <name type="common">roselle</name>
    <dbReference type="NCBI Taxonomy" id="183260"/>
    <lineage>
        <taxon>Eukaryota</taxon>
        <taxon>Viridiplantae</taxon>
        <taxon>Streptophyta</taxon>
        <taxon>Embryophyta</taxon>
        <taxon>Tracheophyta</taxon>
        <taxon>Spermatophyta</taxon>
        <taxon>Magnoliopsida</taxon>
        <taxon>eudicotyledons</taxon>
        <taxon>Gunneridae</taxon>
        <taxon>Pentapetalae</taxon>
        <taxon>rosids</taxon>
        <taxon>malvids</taxon>
        <taxon>Malvales</taxon>
        <taxon>Malvaceae</taxon>
        <taxon>Malvoideae</taxon>
        <taxon>Hibiscus</taxon>
    </lineage>
</organism>